<dbReference type="Pfam" id="PF13786">
    <property type="entry name" value="DUF4179"/>
    <property type="match status" value="1"/>
</dbReference>
<evidence type="ECO:0000256" key="1">
    <source>
        <dbReference type="SAM" id="Phobius"/>
    </source>
</evidence>
<feature type="domain" description="DUF4179" evidence="2">
    <location>
        <begin position="36"/>
        <end position="134"/>
    </location>
</feature>
<keyword evidence="1" id="KW-0812">Transmembrane</keyword>
<keyword evidence="1" id="KW-0472">Membrane</keyword>
<dbReference type="PATRIC" id="fig|1629550.3.peg.924"/>
<protein>
    <recommendedName>
        <fullName evidence="2">DUF4179 domain-containing protein</fullName>
    </recommendedName>
</protein>
<feature type="transmembrane region" description="Helical" evidence="1">
    <location>
        <begin position="40"/>
        <end position="60"/>
    </location>
</feature>
<dbReference type="OrthoDB" id="1758080at2"/>
<proteinExistence type="predicted"/>
<keyword evidence="4" id="KW-1185">Reference proteome</keyword>
<comment type="caution">
    <text evidence="3">The sequence shown here is derived from an EMBL/GenBank/DDBJ whole genome shotgun (WGS) entry which is preliminary data.</text>
</comment>
<evidence type="ECO:0000313" key="4">
    <source>
        <dbReference type="Proteomes" id="UP000034407"/>
    </source>
</evidence>
<reference evidence="3 4" key="1">
    <citation type="submission" date="2015-04" db="EMBL/GenBank/DDBJ databases">
        <title>Microcin producing Clostridium sp. JC272T.</title>
        <authorList>
            <person name="Jyothsna T."/>
            <person name="Sasikala C."/>
            <person name="Ramana C."/>
        </authorList>
    </citation>
    <scope>NUCLEOTIDE SEQUENCE [LARGE SCALE GENOMIC DNA]</scope>
    <source>
        <strain evidence="3 4">JC272</strain>
    </source>
</reference>
<accession>A0A0M3DJX3</accession>
<evidence type="ECO:0000259" key="2">
    <source>
        <dbReference type="Pfam" id="PF13786"/>
    </source>
</evidence>
<keyword evidence="1" id="KW-1133">Transmembrane helix</keyword>
<sequence>MDKMNKVDKIIGGSEIPNCVDERIDETKAFIKREKRRKKIIKNTAVSFGLVCVILLGMSVTHPALAEKIPFLGNVMNILKSDKAVSEKMSFIKGVNNKNEKPINEKAISNNIGITVQEAYCDGSNIFISYIIESENSKLNKSDTVYLNKYIGGGDIKSSFSDEQLSEVDAATKKIDENTYAVLQYIDLVPLIQKGINIEDTFDLKINISDLSIWDETGLKYIKGHWKYKLAMKKDDSKNVKFEPNLENNKAVLKKVVLTPGTTEVEVDIPKEFGESAYILAYDDKGNKLDGHTFSYNIESKIGTLEYKKFTPISKDADYIVVKVVDKNTDNLDVLSEFKLPLK</sequence>
<gene>
    <name evidence="3" type="ORF">VN21_07380</name>
</gene>
<dbReference type="InterPro" id="IPR025436">
    <property type="entry name" value="DUF4179"/>
</dbReference>
<name>A0A0M3DJX3_9FIRM</name>
<evidence type="ECO:0000313" key="3">
    <source>
        <dbReference type="EMBL" id="KKY01682.1"/>
    </source>
</evidence>
<dbReference type="RefSeq" id="WP_046822688.1">
    <property type="nucleotide sequence ID" value="NZ_LBBT01000158.1"/>
</dbReference>
<organism evidence="3 4">
    <name type="scientific">Paraclostridium benzoelyticum</name>
    <dbReference type="NCBI Taxonomy" id="1629550"/>
    <lineage>
        <taxon>Bacteria</taxon>
        <taxon>Bacillati</taxon>
        <taxon>Bacillota</taxon>
        <taxon>Clostridia</taxon>
        <taxon>Peptostreptococcales</taxon>
        <taxon>Peptostreptococcaceae</taxon>
        <taxon>Paraclostridium</taxon>
    </lineage>
</organism>
<dbReference type="Proteomes" id="UP000034407">
    <property type="component" value="Unassembled WGS sequence"/>
</dbReference>
<dbReference type="EMBL" id="LBBT01000158">
    <property type="protein sequence ID" value="KKY01682.1"/>
    <property type="molecule type" value="Genomic_DNA"/>
</dbReference>
<dbReference type="Gene3D" id="2.60.40.1630">
    <property type="entry name" value="bacillus anthracis domain"/>
    <property type="match status" value="1"/>
</dbReference>
<dbReference type="AlphaFoldDB" id="A0A0M3DJX3"/>